<dbReference type="Proteomes" id="UP000199302">
    <property type="component" value="Unassembled WGS sequence"/>
</dbReference>
<comment type="domain">
    <text evidence="12">The C-terminal coiled-coil domain is crucial for aminoacylation activity.</text>
</comment>
<evidence type="ECO:0000313" key="17">
    <source>
        <dbReference type="Proteomes" id="UP000199302"/>
    </source>
</evidence>
<comment type="function">
    <text evidence="12">Catalyzes the attachment of valine to tRNA(Val). As ValRS can inadvertently accommodate and process structurally similar amino acids such as threonine, to avoid such errors, it has a 'posttransfer' editing activity that hydrolyzes mischarged Thr-tRNA(Val) in a tRNA-dependent manner.</text>
</comment>
<dbReference type="PRINTS" id="PR00986">
    <property type="entry name" value="TRNASYNTHVAL"/>
</dbReference>
<protein>
    <recommendedName>
        <fullName evidence="12">Valine--tRNA ligase</fullName>
        <ecNumber evidence="12">6.1.1.9</ecNumber>
    </recommendedName>
    <alternativeName>
        <fullName evidence="12">Valyl-tRNA synthetase</fullName>
        <shortName evidence="12">ValRS</shortName>
    </alternativeName>
</protein>
<dbReference type="FunFam" id="1.10.287.380:FF:000001">
    <property type="entry name" value="Valine--tRNA ligase"/>
    <property type="match status" value="1"/>
</dbReference>
<dbReference type="EMBL" id="FOYI01000003">
    <property type="protein sequence ID" value="SFR05046.1"/>
    <property type="molecule type" value="Genomic_DNA"/>
</dbReference>
<comment type="domain">
    <text evidence="12">ValRS has two distinct active sites: one for aminoacylation and one for editing. The misactivated threonine is translocated from the active site to the editing site.</text>
</comment>
<dbReference type="InterPro" id="IPR014729">
    <property type="entry name" value="Rossmann-like_a/b/a_fold"/>
</dbReference>
<keyword evidence="17" id="KW-1185">Reference proteome</keyword>
<feature type="short sequence motif" description="'HIGH' region" evidence="12">
    <location>
        <begin position="46"/>
        <end position="56"/>
    </location>
</feature>
<dbReference type="EC" id="6.1.1.9" evidence="12"/>
<evidence type="ECO:0000259" key="14">
    <source>
        <dbReference type="Pfam" id="PF08264"/>
    </source>
</evidence>
<dbReference type="InterPro" id="IPR002300">
    <property type="entry name" value="aa-tRNA-synth_Ia"/>
</dbReference>
<evidence type="ECO:0000256" key="10">
    <source>
        <dbReference type="ARBA" id="ARBA00047552"/>
    </source>
</evidence>
<feature type="domain" description="Valyl-tRNA synthetase tRNA-binding arm" evidence="15">
    <location>
        <begin position="995"/>
        <end position="1060"/>
    </location>
</feature>
<dbReference type="Pfam" id="PF08264">
    <property type="entry name" value="Anticodon_1"/>
    <property type="match status" value="1"/>
</dbReference>
<evidence type="ECO:0000313" key="16">
    <source>
        <dbReference type="EMBL" id="SFR05046.1"/>
    </source>
</evidence>
<evidence type="ECO:0000256" key="1">
    <source>
        <dbReference type="ARBA" id="ARBA00004496"/>
    </source>
</evidence>
<evidence type="ECO:0000256" key="2">
    <source>
        <dbReference type="ARBA" id="ARBA00011245"/>
    </source>
</evidence>
<dbReference type="InterPro" id="IPR002303">
    <property type="entry name" value="Valyl-tRNA_ligase"/>
</dbReference>
<evidence type="ECO:0000256" key="4">
    <source>
        <dbReference type="ARBA" id="ARBA00022598"/>
    </source>
</evidence>
<evidence type="ECO:0000256" key="8">
    <source>
        <dbReference type="ARBA" id="ARBA00023054"/>
    </source>
</evidence>
<dbReference type="Gene3D" id="1.10.730.10">
    <property type="entry name" value="Isoleucyl-tRNA Synthetase, Domain 1"/>
    <property type="match status" value="1"/>
</dbReference>
<dbReference type="CDD" id="cd07962">
    <property type="entry name" value="Anticodon_Ia_Val"/>
    <property type="match status" value="1"/>
</dbReference>
<evidence type="ECO:0000256" key="7">
    <source>
        <dbReference type="ARBA" id="ARBA00022917"/>
    </source>
</evidence>
<dbReference type="InterPro" id="IPR033705">
    <property type="entry name" value="Anticodon_Ia_Val"/>
</dbReference>
<keyword evidence="3 12" id="KW-0963">Cytoplasm</keyword>
<dbReference type="OrthoDB" id="9810365at2"/>
<dbReference type="RefSeq" id="WP_092078333.1">
    <property type="nucleotide sequence ID" value="NZ_FOYI01000003.1"/>
</dbReference>
<dbReference type="SUPFAM" id="SSF46589">
    <property type="entry name" value="tRNA-binding arm"/>
    <property type="match status" value="1"/>
</dbReference>
<dbReference type="InterPro" id="IPR019499">
    <property type="entry name" value="Val-tRNA_synth_tRNA-bd"/>
</dbReference>
<dbReference type="STRING" id="871652.SAMN04515673_103292"/>
<dbReference type="SUPFAM" id="SSF47323">
    <property type="entry name" value="Anticodon-binding domain of a subclass of class I aminoacyl-tRNA synthetases"/>
    <property type="match status" value="1"/>
</dbReference>
<keyword evidence="4 12" id="KW-0436">Ligase</keyword>
<accession>A0A1I6DHZ4</accession>
<dbReference type="Pfam" id="PF10458">
    <property type="entry name" value="Val_tRNA-synt_C"/>
    <property type="match status" value="1"/>
</dbReference>
<name>A0A1I6DHZ4_9RHOB</name>
<evidence type="ECO:0000259" key="15">
    <source>
        <dbReference type="Pfam" id="PF10458"/>
    </source>
</evidence>
<keyword evidence="5 12" id="KW-0547">Nucleotide-binding</keyword>
<evidence type="ECO:0000256" key="12">
    <source>
        <dbReference type="HAMAP-Rule" id="MF_02004"/>
    </source>
</evidence>
<dbReference type="Pfam" id="PF00133">
    <property type="entry name" value="tRNA-synt_1"/>
    <property type="match status" value="2"/>
</dbReference>
<comment type="subcellular location">
    <subcellularLocation>
        <location evidence="1 12">Cytoplasm</location>
    </subcellularLocation>
</comment>
<dbReference type="GO" id="GO:0002161">
    <property type="term" value="F:aminoacyl-tRNA deacylase activity"/>
    <property type="evidence" value="ECO:0007669"/>
    <property type="project" value="InterPro"/>
</dbReference>
<proteinExistence type="inferred from homology"/>
<evidence type="ECO:0000256" key="6">
    <source>
        <dbReference type="ARBA" id="ARBA00022840"/>
    </source>
</evidence>
<dbReference type="PANTHER" id="PTHR11946:SF93">
    <property type="entry name" value="VALINE--TRNA LIGASE, CHLOROPLASTIC_MITOCHONDRIAL 2"/>
    <property type="match status" value="1"/>
</dbReference>
<comment type="similarity">
    <text evidence="11 12">Belongs to the class-I aminoacyl-tRNA synthetase family. ValS type 1 subfamily.</text>
</comment>
<evidence type="ECO:0000256" key="5">
    <source>
        <dbReference type="ARBA" id="ARBA00022741"/>
    </source>
</evidence>
<dbReference type="AlphaFoldDB" id="A0A1I6DHZ4"/>
<dbReference type="GO" id="GO:0005524">
    <property type="term" value="F:ATP binding"/>
    <property type="evidence" value="ECO:0007669"/>
    <property type="project" value="UniProtKB-UniRule"/>
</dbReference>
<feature type="domain" description="Aminoacyl-tRNA synthetase class Ia" evidence="13">
    <location>
        <begin position="16"/>
        <end position="519"/>
    </location>
</feature>
<sequence length="1063" mass="118057">MSMDKTFDATEAEARLYAAWEEAGCFRAGANARPEASTFCIMIPPPNVTGSLHMGHAFNNTLQDILVRWHRMRGFDTLWQPGQDHAGIATQMVVERELAKDKSNQTRAEMGREAFLEKVWDWKAKSGGTIINQLKRLGASCDWERNAFTMSGAPGAPEGEDGNFHDAVIKVFVDLHEKGLIYRGKRLVNWDPHFETAISDLEVENVENAGHMWHFKYPLAGGETYHYVERDGDGNVVLEEERDYIAIATTRPETMLGDGAVAVHPSDERYTPIVGKLCEIPVGPKESRRLVPIITDEYPDPTFGSGAVKITGAHDFNDYGVASRNGIPMYRLMDTKGAMRSDGDAYADCAARAQQIAEGAEFSEAEVDTLNLVPDEIRGLDRFDARRIVVEQITAEGLAVMTRADNPALGKAAVKPDAEGADELVPLVESKPIMQPFGDRSKVIIEPMLTDQWFVDTSKIVEPALEAVRKGRANGGTDILPESDRKVYFHWLENIEPWCISRQLWWGHQIPVWYGLNMSYMEERLADLGLTPDSAAEDWDSAEIGAALALDALVQRGEHSHCAADVASVRERFSDDLVTLPAPFNHSTIIEVSDRDAAIHALAQGLAGFAQTQDPTKLVYPIWRDPDVLDTWFSSGLWPIGTLGWPEQTPELQKYFPTNVLITGFDIIFFWVARMMMMQYAVVGERPFDTVYVHALVRDEKGKKMSKSLGNVLDPLDLIDEYGADAVRFTLTSMAAMGRDLKLSKDRIAGYRNFGTKLWNAMRFAEMNEVFTAQSVDLAANPAHARQTANRWIIGEVARVRETVDTALDQYRFNDAANALYAFVWGKVCDWYVEFAKPLLGDEDVSVQTETREVMKWVLDQCLILLHPIMPFITEELWALSGDRAKMLVHSDWPEYTTAALLDEAADREMNWVISVIGAIRSARAQMGVNAGDFIPVLALGMEPAAKAAWDGNAALIAKQARVDSLTPVEAFPRGTITIPAEGATFGLPLAEIIDVAKETARLEKSVARLDKEIRGLEGRVGNPKFVASAPPEVVEEARDNLGLRQDERAKLAAALDRLAEIT</sequence>
<dbReference type="InterPro" id="IPR001412">
    <property type="entry name" value="aa-tRNA-synth_I_CS"/>
</dbReference>
<comment type="subunit">
    <text evidence="2 12">Monomer.</text>
</comment>
<dbReference type="GO" id="GO:0005829">
    <property type="term" value="C:cytosol"/>
    <property type="evidence" value="ECO:0007669"/>
    <property type="project" value="TreeGrafter"/>
</dbReference>
<dbReference type="InterPro" id="IPR013155">
    <property type="entry name" value="M/V/L/I-tRNA-synth_anticd-bd"/>
</dbReference>
<evidence type="ECO:0000256" key="3">
    <source>
        <dbReference type="ARBA" id="ARBA00022490"/>
    </source>
</evidence>
<dbReference type="GO" id="GO:0004832">
    <property type="term" value="F:valine-tRNA ligase activity"/>
    <property type="evidence" value="ECO:0007669"/>
    <property type="project" value="UniProtKB-UniRule"/>
</dbReference>
<reference evidence="16 17" key="1">
    <citation type="submission" date="2016-10" db="EMBL/GenBank/DDBJ databases">
        <authorList>
            <person name="de Groot N.N."/>
        </authorList>
    </citation>
    <scope>NUCLEOTIDE SEQUENCE [LARGE SCALE GENOMIC DNA]</scope>
    <source>
        <strain evidence="17">KMM 9023,NRIC 0796,JCM 17311,KCTC 23692</strain>
    </source>
</reference>
<dbReference type="HAMAP" id="MF_02004">
    <property type="entry name" value="Val_tRNA_synth_type1"/>
    <property type="match status" value="1"/>
</dbReference>
<dbReference type="SUPFAM" id="SSF52374">
    <property type="entry name" value="Nucleotidylyl transferase"/>
    <property type="match status" value="1"/>
</dbReference>
<dbReference type="PANTHER" id="PTHR11946">
    <property type="entry name" value="VALYL-TRNA SYNTHETASES"/>
    <property type="match status" value="1"/>
</dbReference>
<dbReference type="NCBIfam" id="NF004349">
    <property type="entry name" value="PRK05729.1"/>
    <property type="match status" value="1"/>
</dbReference>
<gene>
    <name evidence="12" type="primary">valS</name>
    <name evidence="16" type="ORF">SAMN04515673_103292</name>
</gene>
<dbReference type="InterPro" id="IPR010978">
    <property type="entry name" value="tRNA-bd_arm"/>
</dbReference>
<dbReference type="FunFam" id="3.40.50.620:FF:000032">
    <property type="entry name" value="Valine--tRNA ligase"/>
    <property type="match status" value="1"/>
</dbReference>
<evidence type="ECO:0000256" key="9">
    <source>
        <dbReference type="ARBA" id="ARBA00023146"/>
    </source>
</evidence>
<dbReference type="SUPFAM" id="SSF50677">
    <property type="entry name" value="ValRS/IleRS/LeuRS editing domain"/>
    <property type="match status" value="1"/>
</dbReference>
<comment type="catalytic activity">
    <reaction evidence="10 12">
        <text>tRNA(Val) + L-valine + ATP = L-valyl-tRNA(Val) + AMP + diphosphate</text>
        <dbReference type="Rhea" id="RHEA:10704"/>
        <dbReference type="Rhea" id="RHEA-COMP:9672"/>
        <dbReference type="Rhea" id="RHEA-COMP:9708"/>
        <dbReference type="ChEBI" id="CHEBI:30616"/>
        <dbReference type="ChEBI" id="CHEBI:33019"/>
        <dbReference type="ChEBI" id="CHEBI:57762"/>
        <dbReference type="ChEBI" id="CHEBI:78442"/>
        <dbReference type="ChEBI" id="CHEBI:78537"/>
        <dbReference type="ChEBI" id="CHEBI:456215"/>
        <dbReference type="EC" id="6.1.1.9"/>
    </reaction>
</comment>
<dbReference type="Gene3D" id="1.10.287.380">
    <property type="entry name" value="Valyl-tRNA synthetase, C-terminal domain"/>
    <property type="match status" value="1"/>
</dbReference>
<keyword evidence="6 12" id="KW-0067">ATP-binding</keyword>
<feature type="domain" description="Aminoacyl-tRNA synthetase class Ia" evidence="13">
    <location>
        <begin position="624"/>
        <end position="744"/>
    </location>
</feature>
<organism evidence="16 17">
    <name type="scientific">Poseidonocella sedimentorum</name>
    <dbReference type="NCBI Taxonomy" id="871652"/>
    <lineage>
        <taxon>Bacteria</taxon>
        <taxon>Pseudomonadati</taxon>
        <taxon>Pseudomonadota</taxon>
        <taxon>Alphaproteobacteria</taxon>
        <taxon>Rhodobacterales</taxon>
        <taxon>Roseobacteraceae</taxon>
        <taxon>Poseidonocella</taxon>
    </lineage>
</organism>
<keyword evidence="8 12" id="KW-0175">Coiled coil</keyword>
<evidence type="ECO:0000256" key="11">
    <source>
        <dbReference type="ARBA" id="ARBA00060830"/>
    </source>
</evidence>
<keyword evidence="7 12" id="KW-0648">Protein biosynthesis</keyword>
<feature type="domain" description="Methionyl/Valyl/Leucyl/Isoleucyl-tRNA synthetase anticodon-binding" evidence="14">
    <location>
        <begin position="790"/>
        <end position="932"/>
    </location>
</feature>
<dbReference type="InterPro" id="IPR009008">
    <property type="entry name" value="Val/Leu/Ile-tRNA-synth_edit"/>
</dbReference>
<dbReference type="InterPro" id="IPR037118">
    <property type="entry name" value="Val-tRNA_synth_C_sf"/>
</dbReference>
<dbReference type="PROSITE" id="PS00178">
    <property type="entry name" value="AA_TRNA_LIGASE_I"/>
    <property type="match status" value="1"/>
</dbReference>
<dbReference type="InterPro" id="IPR009080">
    <property type="entry name" value="tRNAsynth_Ia_anticodon-bd"/>
</dbReference>
<dbReference type="GO" id="GO:0006438">
    <property type="term" value="P:valyl-tRNA aminoacylation"/>
    <property type="evidence" value="ECO:0007669"/>
    <property type="project" value="UniProtKB-UniRule"/>
</dbReference>
<dbReference type="Gene3D" id="3.40.50.620">
    <property type="entry name" value="HUPs"/>
    <property type="match status" value="3"/>
</dbReference>
<feature type="short sequence motif" description="'KMSKS' region" evidence="12">
    <location>
        <begin position="704"/>
        <end position="708"/>
    </location>
</feature>
<keyword evidence="9 12" id="KW-0030">Aminoacyl-tRNA synthetase</keyword>
<dbReference type="Gene3D" id="3.90.740.10">
    <property type="entry name" value="Valyl/Leucyl/Isoleucyl-tRNA synthetase, editing domain"/>
    <property type="match status" value="1"/>
</dbReference>
<feature type="binding site" evidence="12">
    <location>
        <position position="707"/>
    </location>
    <ligand>
        <name>ATP</name>
        <dbReference type="ChEBI" id="CHEBI:30616"/>
    </ligand>
</feature>
<evidence type="ECO:0000259" key="13">
    <source>
        <dbReference type="Pfam" id="PF00133"/>
    </source>
</evidence>